<dbReference type="OrthoDB" id="3061666at2759"/>
<comment type="caution">
    <text evidence="2">The sequence shown here is derived from an EMBL/GenBank/DDBJ whole genome shotgun (WGS) entry which is preliminary data.</text>
</comment>
<evidence type="ECO:0000259" key="1">
    <source>
        <dbReference type="Pfam" id="PF24764"/>
    </source>
</evidence>
<proteinExistence type="predicted"/>
<dbReference type="AlphaFoldDB" id="A0A8S0W531"/>
<dbReference type="PANTHER" id="PTHR46791">
    <property type="entry name" value="EXPRESSED PROTEIN"/>
    <property type="match status" value="1"/>
</dbReference>
<dbReference type="Pfam" id="PF24764">
    <property type="entry name" value="rva_4"/>
    <property type="match status" value="1"/>
</dbReference>
<evidence type="ECO:0000313" key="2">
    <source>
        <dbReference type="EMBL" id="CAA7270905.1"/>
    </source>
</evidence>
<sequence>MLPTATHYGTMMGSMIVFHAFVDGYLQLVTSICASNNNQAQTVLDLFLAAIHEHGIPSRVHGDTGTENVLVWAYMENLHGPGWGSYIIGSVHNVQIEQLWRNLTAGFGAKWKLFFQQLEVHDHLDPDLDLHIWLLHFLFLDTIDQDTIDWANA</sequence>
<dbReference type="EMBL" id="CACVBS010000100">
    <property type="protein sequence ID" value="CAA7270905.1"/>
    <property type="molecule type" value="Genomic_DNA"/>
</dbReference>
<dbReference type="PANTHER" id="PTHR46791:SF5">
    <property type="entry name" value="CLR5 DOMAIN-CONTAINING PROTEIN-RELATED"/>
    <property type="match status" value="1"/>
</dbReference>
<name>A0A8S0W531_CYCAE</name>
<gene>
    <name evidence="2" type="ORF">AAE3_LOCUS13145</name>
</gene>
<organism evidence="2 3">
    <name type="scientific">Cyclocybe aegerita</name>
    <name type="common">Black poplar mushroom</name>
    <name type="synonym">Agrocybe aegerita</name>
    <dbReference type="NCBI Taxonomy" id="1973307"/>
    <lineage>
        <taxon>Eukaryota</taxon>
        <taxon>Fungi</taxon>
        <taxon>Dikarya</taxon>
        <taxon>Basidiomycota</taxon>
        <taxon>Agaricomycotina</taxon>
        <taxon>Agaricomycetes</taxon>
        <taxon>Agaricomycetidae</taxon>
        <taxon>Agaricales</taxon>
        <taxon>Agaricineae</taxon>
        <taxon>Bolbitiaceae</taxon>
        <taxon>Cyclocybe</taxon>
    </lineage>
</organism>
<dbReference type="InterPro" id="IPR012337">
    <property type="entry name" value="RNaseH-like_sf"/>
</dbReference>
<evidence type="ECO:0000313" key="3">
    <source>
        <dbReference type="Proteomes" id="UP000467700"/>
    </source>
</evidence>
<dbReference type="SUPFAM" id="SSF53098">
    <property type="entry name" value="Ribonuclease H-like"/>
    <property type="match status" value="1"/>
</dbReference>
<protein>
    <recommendedName>
        <fullName evidence="1">Integrase core domain-containing protein</fullName>
    </recommendedName>
</protein>
<keyword evidence="3" id="KW-1185">Reference proteome</keyword>
<dbReference type="Proteomes" id="UP000467700">
    <property type="component" value="Unassembled WGS sequence"/>
</dbReference>
<accession>A0A8S0W531</accession>
<feature type="domain" description="Integrase core" evidence="1">
    <location>
        <begin position="15"/>
        <end position="152"/>
    </location>
</feature>
<reference evidence="2 3" key="1">
    <citation type="submission" date="2020-01" db="EMBL/GenBank/DDBJ databases">
        <authorList>
            <person name="Gupta K D."/>
        </authorList>
    </citation>
    <scope>NUCLEOTIDE SEQUENCE [LARGE SCALE GENOMIC DNA]</scope>
</reference>
<dbReference type="InterPro" id="IPR058913">
    <property type="entry name" value="Integrase_dom_put"/>
</dbReference>